<dbReference type="PIRSF" id="PIRSF000137">
    <property type="entry name" value="Alcohol_oxidase"/>
    <property type="match status" value="1"/>
</dbReference>
<evidence type="ECO:0000313" key="6">
    <source>
        <dbReference type="EMBL" id="GFF90984.1"/>
    </source>
</evidence>
<dbReference type="Proteomes" id="UP000465266">
    <property type="component" value="Unassembled WGS sequence"/>
</dbReference>
<evidence type="ECO:0000256" key="1">
    <source>
        <dbReference type="ARBA" id="ARBA00001974"/>
    </source>
</evidence>
<dbReference type="PANTHER" id="PTHR11552">
    <property type="entry name" value="GLUCOSE-METHANOL-CHOLINE GMC OXIDOREDUCTASE"/>
    <property type="match status" value="1"/>
</dbReference>
<keyword evidence="7" id="KW-1185">Reference proteome</keyword>
<evidence type="ECO:0000256" key="3">
    <source>
        <dbReference type="ARBA" id="ARBA00022630"/>
    </source>
</evidence>
<dbReference type="InterPro" id="IPR012132">
    <property type="entry name" value="GMC_OxRdtase"/>
</dbReference>
<dbReference type="InterPro" id="IPR007867">
    <property type="entry name" value="GMC_OxRtase_C"/>
</dbReference>
<reference evidence="6 7" key="1">
    <citation type="submission" date="2020-01" db="EMBL/GenBank/DDBJ databases">
        <title>Draft genome sequence of Aspergillus udagawae IFM 53868.</title>
        <authorList>
            <person name="Takahashi H."/>
            <person name="Yaguchi T."/>
        </authorList>
    </citation>
    <scope>NUCLEOTIDE SEQUENCE [LARGE SCALE GENOMIC DNA]</scope>
    <source>
        <strain evidence="6 7">IFM 53868</strain>
    </source>
</reference>
<dbReference type="SUPFAM" id="SSF51905">
    <property type="entry name" value="FAD/NAD(P)-binding domain"/>
    <property type="match status" value="1"/>
</dbReference>
<dbReference type="Pfam" id="PF00732">
    <property type="entry name" value="GMC_oxred_N"/>
    <property type="match status" value="1"/>
</dbReference>
<evidence type="ECO:0000259" key="5">
    <source>
        <dbReference type="PROSITE" id="PS00624"/>
    </source>
</evidence>
<dbReference type="PANTHER" id="PTHR11552:SF147">
    <property type="entry name" value="CHOLINE DEHYDROGENASE, MITOCHONDRIAL"/>
    <property type="match status" value="1"/>
</dbReference>
<dbReference type="EMBL" id="BLKG01000071">
    <property type="protein sequence ID" value="GFF90984.1"/>
    <property type="molecule type" value="Genomic_DNA"/>
</dbReference>
<keyword evidence="3" id="KW-0285">Flavoprotein</keyword>
<feature type="domain" description="Glucose-methanol-choline oxidoreductase N-terminal" evidence="5">
    <location>
        <begin position="303"/>
        <end position="317"/>
    </location>
</feature>
<evidence type="ECO:0000256" key="2">
    <source>
        <dbReference type="ARBA" id="ARBA00010790"/>
    </source>
</evidence>
<accession>A0ABQ1AZM0</accession>
<dbReference type="Gene3D" id="3.30.560.10">
    <property type="entry name" value="Glucose Oxidase, domain 3"/>
    <property type="match status" value="1"/>
</dbReference>
<evidence type="ECO:0000313" key="7">
    <source>
        <dbReference type="Proteomes" id="UP000465266"/>
    </source>
</evidence>
<gene>
    <name evidence="6" type="ORF">IFM53868_06351</name>
</gene>
<dbReference type="PROSITE" id="PS00624">
    <property type="entry name" value="GMC_OXRED_2"/>
    <property type="match status" value="1"/>
</dbReference>
<comment type="similarity">
    <text evidence="2">Belongs to the GMC oxidoreductase family.</text>
</comment>
<comment type="cofactor">
    <cofactor evidence="1">
        <name>FAD</name>
        <dbReference type="ChEBI" id="CHEBI:57692"/>
    </cofactor>
</comment>
<protein>
    <recommendedName>
        <fullName evidence="5">Glucose-methanol-choline oxidoreductase N-terminal domain-containing protein</fullName>
    </recommendedName>
</protein>
<evidence type="ECO:0000256" key="4">
    <source>
        <dbReference type="ARBA" id="ARBA00022827"/>
    </source>
</evidence>
<name>A0ABQ1AZM0_9EURO</name>
<dbReference type="InterPro" id="IPR036188">
    <property type="entry name" value="FAD/NAD-bd_sf"/>
</dbReference>
<dbReference type="Gene3D" id="3.50.50.60">
    <property type="entry name" value="FAD/NAD(P)-binding domain"/>
    <property type="match status" value="1"/>
</dbReference>
<comment type="caution">
    <text evidence="6">The sequence shown here is derived from an EMBL/GenBank/DDBJ whole genome shotgun (WGS) entry which is preliminary data.</text>
</comment>
<organism evidence="6 7">
    <name type="scientific">Aspergillus udagawae</name>
    <dbReference type="NCBI Taxonomy" id="91492"/>
    <lineage>
        <taxon>Eukaryota</taxon>
        <taxon>Fungi</taxon>
        <taxon>Dikarya</taxon>
        <taxon>Ascomycota</taxon>
        <taxon>Pezizomycotina</taxon>
        <taxon>Eurotiomycetes</taxon>
        <taxon>Eurotiomycetidae</taxon>
        <taxon>Eurotiales</taxon>
        <taxon>Aspergillaceae</taxon>
        <taxon>Aspergillus</taxon>
        <taxon>Aspergillus subgen. Fumigati</taxon>
    </lineage>
</organism>
<dbReference type="SUPFAM" id="SSF54373">
    <property type="entry name" value="FAD-linked reductases, C-terminal domain"/>
    <property type="match status" value="1"/>
</dbReference>
<keyword evidence="4" id="KW-0274">FAD</keyword>
<proteinExistence type="inferred from homology"/>
<dbReference type="InterPro" id="IPR000172">
    <property type="entry name" value="GMC_OxRdtase_N"/>
</dbReference>
<sequence>MARQPGNPLYNPLQYATPQLQTGPPATFSSAQRMLRGYDYVIVGAGAAGCVLASKLSEDKSVSVLLLEAGGDSSKVLESKVPLMFPNLFHTKHDWDYSTVEQPMLASRALYWPRGRMTGGSTSLNAMIYHHCSKSDFDEWATVYGCRNWAYDDLLPYLRRMERFTPNPSRPIDIQRRGSSGEWHTGYSWLSDIVNEGFLPGCQEIGIPYQPDINYLDSSLGLTRLQTFIDPKGKRSSLATAYLSPSVMQRPNLYVACHAQVTQVLFDRLSSKTPQAIGVQFQAKRGEQLFEVHARKEVILCGGAVNTPQMLMLSGIGPADELNRHQIPVLVDNGAVGRNLKDHLCATPVTCKAKPGMTLDYLASNMKALPALLQWLLFGSGPLTSNAGEAAAFVRSTDEMFALRSAPKDNTSGGIGPDLEIIGAPLAFIHHGEERPIDGSSVFSIIPIALRPLSSGTITLRSRDPFDAPLIDPRYLSDENENDQKVLVAGLRICLKIVRSSAFQRFLEAVPVDDDVSSYWWPYSSSKNVDDISDEDLIRFMKEKAFTLYHPVGTARMGPTASDSVVDLDCRVHGVMSLRIMDASVFPEQLSGHPTATIGAMAYKLSDMIKQDHANESPAHANL</sequence>
<dbReference type="Pfam" id="PF05199">
    <property type="entry name" value="GMC_oxred_C"/>
    <property type="match status" value="1"/>
</dbReference>